<evidence type="ECO:0000313" key="10">
    <source>
        <dbReference type="Proteomes" id="UP001239994"/>
    </source>
</evidence>
<evidence type="ECO:0000313" key="9">
    <source>
        <dbReference type="EMBL" id="KAK1799606.1"/>
    </source>
</evidence>
<dbReference type="Proteomes" id="UP001239994">
    <property type="component" value="Unassembled WGS sequence"/>
</dbReference>
<keyword evidence="5" id="KW-1015">Disulfide bond</keyword>
<dbReference type="InterPro" id="IPR013783">
    <property type="entry name" value="Ig-like_fold"/>
</dbReference>
<evidence type="ECO:0000256" key="7">
    <source>
        <dbReference type="SAM" id="MobiDB-lite"/>
    </source>
</evidence>
<evidence type="ECO:0000256" key="3">
    <source>
        <dbReference type="ARBA" id="ARBA00022737"/>
    </source>
</evidence>
<name>A0AAD9DZB6_9TELE</name>
<keyword evidence="6" id="KW-0325">Glycoprotein</keyword>
<keyword evidence="3" id="KW-0677">Repeat</keyword>
<dbReference type="InterPro" id="IPR007110">
    <property type="entry name" value="Ig-like_dom"/>
</dbReference>
<keyword evidence="4" id="KW-0472">Membrane</keyword>
<dbReference type="GO" id="GO:0016020">
    <property type="term" value="C:membrane"/>
    <property type="evidence" value="ECO:0007669"/>
    <property type="project" value="UniProtKB-SubCell"/>
</dbReference>
<keyword evidence="2" id="KW-0732">Signal</keyword>
<dbReference type="PROSITE" id="PS50835">
    <property type="entry name" value="IG_LIKE"/>
    <property type="match status" value="2"/>
</dbReference>
<dbReference type="InterPro" id="IPR036179">
    <property type="entry name" value="Ig-like_dom_sf"/>
</dbReference>
<gene>
    <name evidence="9" type="ORF">P4O66_000375</name>
</gene>
<comment type="subcellular location">
    <subcellularLocation>
        <location evidence="1">Membrane</location>
    </subcellularLocation>
</comment>
<dbReference type="AlphaFoldDB" id="A0AAD9DZB6"/>
<feature type="domain" description="Ig-like" evidence="8">
    <location>
        <begin position="429"/>
        <end position="514"/>
    </location>
</feature>
<dbReference type="SUPFAM" id="SSF48726">
    <property type="entry name" value="Immunoglobulin"/>
    <property type="match status" value="2"/>
</dbReference>
<evidence type="ECO:0000256" key="5">
    <source>
        <dbReference type="ARBA" id="ARBA00023157"/>
    </source>
</evidence>
<dbReference type="GO" id="GO:0007157">
    <property type="term" value="P:heterophilic cell-cell adhesion via plasma membrane cell adhesion molecules"/>
    <property type="evidence" value="ECO:0007669"/>
    <property type="project" value="TreeGrafter"/>
</dbReference>
<evidence type="ECO:0000256" key="1">
    <source>
        <dbReference type="ARBA" id="ARBA00004370"/>
    </source>
</evidence>
<dbReference type="PANTHER" id="PTHR23277:SF121">
    <property type="entry name" value="IMMUNOGLOBULIN SUPERFAMILY MEMBER 21"/>
    <property type="match status" value="1"/>
</dbReference>
<dbReference type="GO" id="GO:0005912">
    <property type="term" value="C:adherens junction"/>
    <property type="evidence" value="ECO:0007669"/>
    <property type="project" value="TreeGrafter"/>
</dbReference>
<evidence type="ECO:0000256" key="4">
    <source>
        <dbReference type="ARBA" id="ARBA00023136"/>
    </source>
</evidence>
<accession>A0AAD9DZB6</accession>
<evidence type="ECO:0000259" key="8">
    <source>
        <dbReference type="PROSITE" id="PS50835"/>
    </source>
</evidence>
<dbReference type="Gene3D" id="2.60.40.10">
    <property type="entry name" value="Immunoglobulins"/>
    <property type="match status" value="3"/>
</dbReference>
<dbReference type="GO" id="GO:0007156">
    <property type="term" value="P:homophilic cell adhesion via plasma membrane adhesion molecules"/>
    <property type="evidence" value="ECO:0007669"/>
    <property type="project" value="TreeGrafter"/>
</dbReference>
<dbReference type="InterPro" id="IPR051427">
    <property type="entry name" value="Nectin/Nectin-like"/>
</dbReference>
<reference evidence="9" key="1">
    <citation type="submission" date="2023-03" db="EMBL/GenBank/DDBJ databases">
        <title>Electrophorus voltai genome.</title>
        <authorList>
            <person name="Bian C."/>
        </authorList>
    </citation>
    <scope>NUCLEOTIDE SEQUENCE</scope>
    <source>
        <strain evidence="9">CB-2022</strain>
        <tissue evidence="9">Muscle</tissue>
    </source>
</reference>
<evidence type="ECO:0000256" key="6">
    <source>
        <dbReference type="ARBA" id="ARBA00023180"/>
    </source>
</evidence>
<evidence type="ECO:0000256" key="2">
    <source>
        <dbReference type="ARBA" id="ARBA00022729"/>
    </source>
</evidence>
<proteinExistence type="predicted"/>
<dbReference type="EMBL" id="JAROKS010000011">
    <property type="protein sequence ID" value="KAK1799606.1"/>
    <property type="molecule type" value="Genomic_DNA"/>
</dbReference>
<comment type="caution">
    <text evidence="9">The sequence shown here is derived from an EMBL/GenBank/DDBJ whole genome shotgun (WGS) entry which is preliminary data.</text>
</comment>
<protein>
    <recommendedName>
        <fullName evidence="8">Ig-like domain-containing protein</fullName>
    </recommendedName>
</protein>
<organism evidence="9 10">
    <name type="scientific">Electrophorus voltai</name>
    <dbReference type="NCBI Taxonomy" id="2609070"/>
    <lineage>
        <taxon>Eukaryota</taxon>
        <taxon>Metazoa</taxon>
        <taxon>Chordata</taxon>
        <taxon>Craniata</taxon>
        <taxon>Vertebrata</taxon>
        <taxon>Euteleostomi</taxon>
        <taxon>Actinopterygii</taxon>
        <taxon>Neopterygii</taxon>
        <taxon>Teleostei</taxon>
        <taxon>Ostariophysi</taxon>
        <taxon>Gymnotiformes</taxon>
        <taxon>Gymnotoidei</taxon>
        <taxon>Gymnotidae</taxon>
        <taxon>Electrophorus</taxon>
    </lineage>
</organism>
<feature type="region of interest" description="Disordered" evidence="7">
    <location>
        <begin position="311"/>
        <end position="349"/>
    </location>
</feature>
<dbReference type="PANTHER" id="PTHR23277">
    <property type="entry name" value="NECTIN-RELATED"/>
    <property type="match status" value="1"/>
</dbReference>
<dbReference type="FunFam" id="2.60.40.10:FF:000509">
    <property type="entry name" value="Immunoglobin superfamily member 21"/>
    <property type="match status" value="1"/>
</dbReference>
<feature type="domain" description="Ig-like" evidence="8">
    <location>
        <begin position="227"/>
        <end position="422"/>
    </location>
</feature>
<keyword evidence="10" id="KW-1185">Reference proteome</keyword>
<sequence length="529" mass="58853">MRIRLSVTDGGTIKQKIFTYDAMFNTNYSHMEDYRRREDLVYQSTVRLPEVRISDNGPYECHVGIYDRATREKVVLSSADIYLTVMSFYVSECPCWYMLPVHQILIGPDQMELYPVEIIVSSKGCINLQDHNATGYLLTTALDKGGTSPCFRNSPSAGYCSPPKGRHVVLVWLARWKAMLRAGKTEQNDGGYRERERAAQRQTVRIATAPGAMFSRAHSLINRAAPPNNISVLAENTPAPFSRYQAQNFTLVCTAKGGKPAPSVYFKRDGELIEVISYVSPTAGSEGGGSAGVRGARPLIRQDLDDTKLQKSLSLLGPDGRPGRLYTESPRRSSPARQPRYEPSPATETIPETVVSREFPRWVQSTDPLYFFSNTHVPQSDGSITVQARLTWTLNPQLDNDALFSCEVKHPALSMPMQTEVTLAAPKGPKLQMSPARAKVGDTVRIIVQGFQNEVFPEPLFTWTRVGGRLLDGSSEREGEELLLERVPADLNGSMYRCTAQNPLGSTDTHTRLIVFGIRLLVLCSKRKS</sequence>